<gene>
    <name evidence="3" type="ORF">N658DRAFT_509604</name>
</gene>
<keyword evidence="2" id="KW-1133">Transmembrane helix</keyword>
<keyword evidence="4" id="KW-1185">Reference proteome</keyword>
<feature type="region of interest" description="Disordered" evidence="1">
    <location>
        <begin position="356"/>
        <end position="389"/>
    </location>
</feature>
<feature type="transmembrane region" description="Helical" evidence="2">
    <location>
        <begin position="254"/>
        <end position="276"/>
    </location>
</feature>
<reference evidence="3" key="2">
    <citation type="submission" date="2023-05" db="EMBL/GenBank/DDBJ databases">
        <authorList>
            <consortium name="Lawrence Berkeley National Laboratory"/>
            <person name="Steindorff A."/>
            <person name="Hensen N."/>
            <person name="Bonometti L."/>
            <person name="Westerberg I."/>
            <person name="Brannstrom I.O."/>
            <person name="Guillou S."/>
            <person name="Cros-Aarteil S."/>
            <person name="Calhoun S."/>
            <person name="Haridas S."/>
            <person name="Kuo A."/>
            <person name="Mondo S."/>
            <person name="Pangilinan J."/>
            <person name="Riley R."/>
            <person name="Labutti K."/>
            <person name="Andreopoulos B."/>
            <person name="Lipzen A."/>
            <person name="Chen C."/>
            <person name="Yanf M."/>
            <person name="Daum C."/>
            <person name="Ng V."/>
            <person name="Clum A."/>
            <person name="Ohm R."/>
            <person name="Martin F."/>
            <person name="Silar P."/>
            <person name="Natvig D."/>
            <person name="Lalanne C."/>
            <person name="Gautier V."/>
            <person name="Ament-Velasquez S.L."/>
            <person name="Kruys A."/>
            <person name="Hutchinson M.I."/>
            <person name="Powell A.J."/>
            <person name="Barry K."/>
            <person name="Miller A.N."/>
            <person name="Grigoriev I.V."/>
            <person name="Debuchy R."/>
            <person name="Gladieux P."/>
            <person name="Thoren M.H."/>
            <person name="Johannesson H."/>
        </authorList>
    </citation>
    <scope>NUCLEOTIDE SEQUENCE</scope>
    <source>
        <strain evidence="3">CBS 757.83</strain>
    </source>
</reference>
<organism evidence="3 4">
    <name type="scientific">Parathielavia hyrcaniae</name>
    <dbReference type="NCBI Taxonomy" id="113614"/>
    <lineage>
        <taxon>Eukaryota</taxon>
        <taxon>Fungi</taxon>
        <taxon>Dikarya</taxon>
        <taxon>Ascomycota</taxon>
        <taxon>Pezizomycotina</taxon>
        <taxon>Sordariomycetes</taxon>
        <taxon>Sordariomycetidae</taxon>
        <taxon>Sordariales</taxon>
        <taxon>Chaetomiaceae</taxon>
        <taxon>Parathielavia</taxon>
    </lineage>
</organism>
<protein>
    <submittedName>
        <fullName evidence="3">Uncharacterized protein</fullName>
    </submittedName>
</protein>
<sequence>MSSTVSPPRTPRTNLGPLTTTFTPPGSCAVPEIRSSGLHPGFYVMRPGSLCELVASDRRTVLPAVSCFPSPLGSFFRDGIRSTQPVFSPGSVCPAGYVAACTESRANPTEEPPALVKNPDTDLRNLLFEGETATVCCPSGFDCAPAFGFGCIMMDRGTPGQVIAGYSYDSNCATLATIAIVPAMYVPDDGIVGFARRIVLVNRGSPSTGGAAQPPPGPTVRSHSTQSTTSSAGSDGPENITGDVSGGLTTSAKIGIGVAVPFVVILITAAFVFVFWARRKPSQRPTASGGMAPGPAVWSKPELEGSGGPALAGAPGAAYGKPELENSQVYEMDPAAGVLRPTELHGCWDYQPQLDPASASRAEVQSSAMAPPHMGEAAGGSGREVDKGK</sequence>
<dbReference type="Proteomes" id="UP001305647">
    <property type="component" value="Unassembled WGS sequence"/>
</dbReference>
<name>A0AAN6PVB0_9PEZI</name>
<evidence type="ECO:0000256" key="1">
    <source>
        <dbReference type="SAM" id="MobiDB-lite"/>
    </source>
</evidence>
<accession>A0AAN6PVB0</accession>
<feature type="region of interest" description="Disordered" evidence="1">
    <location>
        <begin position="205"/>
        <end position="244"/>
    </location>
</feature>
<keyword evidence="2" id="KW-0472">Membrane</keyword>
<feature type="compositionally biased region" description="Polar residues" evidence="1">
    <location>
        <begin position="221"/>
        <end position="233"/>
    </location>
</feature>
<keyword evidence="2" id="KW-0812">Transmembrane</keyword>
<feature type="region of interest" description="Disordered" evidence="1">
    <location>
        <begin position="1"/>
        <end position="20"/>
    </location>
</feature>
<dbReference type="AlphaFoldDB" id="A0AAN6PVB0"/>
<feature type="region of interest" description="Disordered" evidence="1">
    <location>
        <begin position="282"/>
        <end position="319"/>
    </location>
</feature>
<dbReference type="EMBL" id="MU863659">
    <property type="protein sequence ID" value="KAK4098438.1"/>
    <property type="molecule type" value="Genomic_DNA"/>
</dbReference>
<proteinExistence type="predicted"/>
<reference evidence="3" key="1">
    <citation type="journal article" date="2023" name="Mol. Phylogenet. Evol.">
        <title>Genome-scale phylogeny and comparative genomics of the fungal order Sordariales.</title>
        <authorList>
            <person name="Hensen N."/>
            <person name="Bonometti L."/>
            <person name="Westerberg I."/>
            <person name="Brannstrom I.O."/>
            <person name="Guillou S."/>
            <person name="Cros-Aarteil S."/>
            <person name="Calhoun S."/>
            <person name="Haridas S."/>
            <person name="Kuo A."/>
            <person name="Mondo S."/>
            <person name="Pangilinan J."/>
            <person name="Riley R."/>
            <person name="LaButti K."/>
            <person name="Andreopoulos B."/>
            <person name="Lipzen A."/>
            <person name="Chen C."/>
            <person name="Yan M."/>
            <person name="Daum C."/>
            <person name="Ng V."/>
            <person name="Clum A."/>
            <person name="Steindorff A."/>
            <person name="Ohm R.A."/>
            <person name="Martin F."/>
            <person name="Silar P."/>
            <person name="Natvig D.O."/>
            <person name="Lalanne C."/>
            <person name="Gautier V."/>
            <person name="Ament-Velasquez S.L."/>
            <person name="Kruys A."/>
            <person name="Hutchinson M.I."/>
            <person name="Powell A.J."/>
            <person name="Barry K."/>
            <person name="Miller A.N."/>
            <person name="Grigoriev I.V."/>
            <person name="Debuchy R."/>
            <person name="Gladieux P."/>
            <person name="Hiltunen Thoren M."/>
            <person name="Johannesson H."/>
        </authorList>
    </citation>
    <scope>NUCLEOTIDE SEQUENCE</scope>
    <source>
        <strain evidence="3">CBS 757.83</strain>
    </source>
</reference>
<evidence type="ECO:0000313" key="4">
    <source>
        <dbReference type="Proteomes" id="UP001305647"/>
    </source>
</evidence>
<evidence type="ECO:0000313" key="3">
    <source>
        <dbReference type="EMBL" id="KAK4098438.1"/>
    </source>
</evidence>
<evidence type="ECO:0000256" key="2">
    <source>
        <dbReference type="SAM" id="Phobius"/>
    </source>
</evidence>
<comment type="caution">
    <text evidence="3">The sequence shown here is derived from an EMBL/GenBank/DDBJ whole genome shotgun (WGS) entry which is preliminary data.</text>
</comment>